<dbReference type="GO" id="GO:0032021">
    <property type="term" value="C:NELF complex"/>
    <property type="evidence" value="ECO:0007669"/>
    <property type="project" value="TreeGrafter"/>
</dbReference>
<protein>
    <recommendedName>
        <fullName evidence="3">Negative elongation factor B</fullName>
    </recommendedName>
</protein>
<dbReference type="PANTHER" id="PTHR13503:SF3">
    <property type="entry name" value="NEGATIVE ELONGATION FACTOR B"/>
    <property type="match status" value="1"/>
</dbReference>
<proteinExistence type="predicted"/>
<evidence type="ECO:0000313" key="2">
    <source>
        <dbReference type="Proteomes" id="UP000749559"/>
    </source>
</evidence>
<feature type="non-terminal residue" evidence="1">
    <location>
        <position position="1"/>
    </location>
</feature>
<dbReference type="OrthoDB" id="5548359at2759"/>
<evidence type="ECO:0008006" key="3">
    <source>
        <dbReference type="Google" id="ProtNLM"/>
    </source>
</evidence>
<sequence>KRMGCGHCNHRLCLDSYFFILLSSIQIMSNLEELGFPGSAALRDALTSCADPLQAIETFQVENGILLPSLRPSLPFLDLHGVKRLEFHTSIMEELRERLIQQVTTLSQNESKGNQKILNELLEKSFPVIKSKTMRPVVMAVMKHIPKIKQEYLKKIMEDDELYKESSTEVKRQIWQDNQALFGDEVSPLLSKYIEDKEHAIYGHENEMAGLFTPSPKNRRQMEVIRKLVHMVGRNVKLYDMVLQFLRTLYLRTRNIHYCTLRAEILMALHDGEVTEICNIDPCRKFTWCLDACIRERFVDEKRAKELQGFLDGVRKGQEQVLGDLSMILCDPFAVNTICLSTIKCLQHCVNVDMLPRENGELILLLRMLSLGLGAWDMIDSQDFKEPKLDSLLILKFLPAVVTMMVDDQLNTVITKISDNAKIVTSSPGEFFSMYLRQNAVASTMLLHYALLVSRQKDKAAVEKVMPYLGQCENDRGYEDTFLHAFVANLISMSEEFQDAEFMNMVIDDFFMASLSKENVFRHMLRLLWHIHFRIPPAKLDATLSALEPTSQHSEAVHNVYRSLMERVASYQPSPVAVIEKLDSPLLSVPAPTPGPMTPMYN</sequence>
<dbReference type="GO" id="GO:0034244">
    <property type="term" value="P:negative regulation of transcription elongation by RNA polymerase II"/>
    <property type="evidence" value="ECO:0007669"/>
    <property type="project" value="TreeGrafter"/>
</dbReference>
<dbReference type="EMBL" id="CAIIXF020000006">
    <property type="protein sequence ID" value="CAH1787230.1"/>
    <property type="molecule type" value="Genomic_DNA"/>
</dbReference>
<accession>A0A8S4P2Z7</accession>
<dbReference type="AlphaFoldDB" id="A0A8S4P2Z7"/>
<organism evidence="1 2">
    <name type="scientific">Owenia fusiformis</name>
    <name type="common">Polychaete worm</name>
    <dbReference type="NCBI Taxonomy" id="6347"/>
    <lineage>
        <taxon>Eukaryota</taxon>
        <taxon>Metazoa</taxon>
        <taxon>Spiralia</taxon>
        <taxon>Lophotrochozoa</taxon>
        <taxon>Annelida</taxon>
        <taxon>Polychaeta</taxon>
        <taxon>Sedentaria</taxon>
        <taxon>Canalipalpata</taxon>
        <taxon>Sabellida</taxon>
        <taxon>Oweniida</taxon>
        <taxon>Oweniidae</taxon>
        <taxon>Owenia</taxon>
    </lineage>
</organism>
<dbReference type="Proteomes" id="UP000749559">
    <property type="component" value="Unassembled WGS sequence"/>
</dbReference>
<evidence type="ECO:0000313" key="1">
    <source>
        <dbReference type="EMBL" id="CAH1787230.1"/>
    </source>
</evidence>
<comment type="caution">
    <text evidence="1">The sequence shown here is derived from an EMBL/GenBank/DDBJ whole genome shotgun (WGS) entry which is preliminary data.</text>
</comment>
<dbReference type="Pfam" id="PF06209">
    <property type="entry name" value="COBRA1"/>
    <property type="match status" value="1"/>
</dbReference>
<name>A0A8S4P2Z7_OWEFU</name>
<keyword evidence="2" id="KW-1185">Reference proteome</keyword>
<dbReference type="PANTHER" id="PTHR13503">
    <property type="entry name" value="NEGATIVE ELONGATION FACTOR COMPLEX MEMBER B"/>
    <property type="match status" value="1"/>
</dbReference>
<reference evidence="1" key="1">
    <citation type="submission" date="2022-03" db="EMBL/GenBank/DDBJ databases">
        <authorList>
            <person name="Martin C."/>
        </authorList>
    </citation>
    <scope>NUCLEOTIDE SEQUENCE</scope>
</reference>
<gene>
    <name evidence="1" type="ORF">OFUS_LOCUS12979</name>
</gene>
<dbReference type="InterPro" id="IPR010405">
    <property type="entry name" value="COBRA1"/>
</dbReference>